<accession>A0AA52EIF9</accession>
<keyword evidence="2" id="KW-0378">Hydrolase</keyword>
<dbReference type="PANTHER" id="PTHR43283:SF14">
    <property type="entry name" value="BLL8153 PROTEIN"/>
    <property type="match status" value="1"/>
</dbReference>
<keyword evidence="3" id="KW-1185">Reference proteome</keyword>
<dbReference type="PANTHER" id="PTHR43283">
    <property type="entry name" value="BETA-LACTAMASE-RELATED"/>
    <property type="match status" value="1"/>
</dbReference>
<dbReference type="EMBL" id="CP123872">
    <property type="protein sequence ID" value="WND02636.1"/>
    <property type="molecule type" value="Genomic_DNA"/>
</dbReference>
<reference evidence="2" key="1">
    <citation type="submission" date="2023-04" db="EMBL/GenBank/DDBJ databases">
        <title>Complete genome sequence of Temperatibacter marinus.</title>
        <authorList>
            <person name="Rong J.-C."/>
            <person name="Yi M.-L."/>
            <person name="Zhao Q."/>
        </authorList>
    </citation>
    <scope>NUCLEOTIDE SEQUENCE</scope>
    <source>
        <strain evidence="2">NBRC 110045</strain>
    </source>
</reference>
<dbReference type="SUPFAM" id="SSF56601">
    <property type="entry name" value="beta-lactamase/transpeptidase-like"/>
    <property type="match status" value="1"/>
</dbReference>
<evidence type="ECO:0000313" key="2">
    <source>
        <dbReference type="EMBL" id="WND02636.1"/>
    </source>
</evidence>
<feature type="domain" description="Beta-lactamase-related" evidence="1">
    <location>
        <begin position="89"/>
        <end position="374"/>
    </location>
</feature>
<dbReference type="Pfam" id="PF00144">
    <property type="entry name" value="Beta-lactamase"/>
    <property type="match status" value="1"/>
</dbReference>
<gene>
    <name evidence="2" type="ORF">QGN29_13875</name>
</gene>
<dbReference type="KEGG" id="tmk:QGN29_13875"/>
<dbReference type="AlphaFoldDB" id="A0AA52EIF9"/>
<sequence length="402" mass="44148">MAGKIGKLSLGLIIILGVIWVAIGPDWRAFVANPPLNKDVLFWTEKQRDIGFRMIDRIDFIVKSRVIKAGTKTMALNAGKPLPSGLDVEAYMKANSVSGLVVLQDGQLRLEKYGLDFSSDGRWTSFSVAKSLTSTLVGAAIKDGYIKSLDANVADYIEGLKGSAYDGVTIEQLLTMSSGVAWNEDYSDPKSDVAQYGLHVPDDGFNPIVSYMRKLPRAHPAGDVWNYSSGETNMIGILVTEATGKILSDYASEKIWAVYGMEADATWLLDGEGEEISGCCIQASTRDFARLGQFIMDGAKVEGQSIVPEDWMSLATQRHFDLNGRSYGYGYQWWIYENGAFGARGIFGQSIYIDPKRNLVIATNSNWDDARGSSKGQNARRDAFHQSVVDLIDAESHKESSD</sequence>
<organism evidence="2 3">
    <name type="scientific">Temperatibacter marinus</name>
    <dbReference type="NCBI Taxonomy" id="1456591"/>
    <lineage>
        <taxon>Bacteria</taxon>
        <taxon>Pseudomonadati</taxon>
        <taxon>Pseudomonadota</taxon>
        <taxon>Alphaproteobacteria</taxon>
        <taxon>Kordiimonadales</taxon>
        <taxon>Temperatibacteraceae</taxon>
        <taxon>Temperatibacter</taxon>
    </lineage>
</organism>
<dbReference type="InterPro" id="IPR012338">
    <property type="entry name" value="Beta-lactam/transpept-like"/>
</dbReference>
<dbReference type="Gene3D" id="3.40.710.10">
    <property type="entry name" value="DD-peptidase/beta-lactamase superfamily"/>
    <property type="match status" value="1"/>
</dbReference>
<dbReference type="InterPro" id="IPR001466">
    <property type="entry name" value="Beta-lactam-related"/>
</dbReference>
<dbReference type="GO" id="GO:0016787">
    <property type="term" value="F:hydrolase activity"/>
    <property type="evidence" value="ECO:0007669"/>
    <property type="project" value="UniProtKB-KW"/>
</dbReference>
<name>A0AA52EIF9_9PROT</name>
<dbReference type="Proteomes" id="UP001268683">
    <property type="component" value="Chromosome"/>
</dbReference>
<dbReference type="RefSeq" id="WP_310798472.1">
    <property type="nucleotide sequence ID" value="NZ_CP123872.1"/>
</dbReference>
<evidence type="ECO:0000313" key="3">
    <source>
        <dbReference type="Proteomes" id="UP001268683"/>
    </source>
</evidence>
<protein>
    <submittedName>
        <fullName evidence="2">Serine hydrolase</fullName>
        <ecNumber evidence="2">3.-.-.-</ecNumber>
    </submittedName>
</protein>
<proteinExistence type="predicted"/>
<dbReference type="EC" id="3.-.-.-" evidence="2"/>
<dbReference type="InterPro" id="IPR050789">
    <property type="entry name" value="Diverse_Enzym_Activities"/>
</dbReference>
<evidence type="ECO:0000259" key="1">
    <source>
        <dbReference type="Pfam" id="PF00144"/>
    </source>
</evidence>